<dbReference type="Proteomes" id="UP000272703">
    <property type="component" value="Unassembled WGS sequence"/>
</dbReference>
<dbReference type="EMBL" id="RBUN01000559">
    <property type="protein sequence ID" value="RMV10058.1"/>
    <property type="molecule type" value="Genomic_DNA"/>
</dbReference>
<comment type="caution">
    <text evidence="2">The sequence shown here is derived from an EMBL/GenBank/DDBJ whole genome shotgun (WGS) entry which is preliminary data.</text>
</comment>
<evidence type="ECO:0000259" key="1">
    <source>
        <dbReference type="Pfam" id="PF00497"/>
    </source>
</evidence>
<dbReference type="AlphaFoldDB" id="A0A3M5ZU34"/>
<accession>A0A3M5ZU34</accession>
<dbReference type="SUPFAM" id="SSF53850">
    <property type="entry name" value="Periplasmic binding protein-like II"/>
    <property type="match status" value="1"/>
</dbReference>
<name>A0A3M5ZU34_PSESS</name>
<organism evidence="2 3">
    <name type="scientific">Pseudomonas savastanoi</name>
    <name type="common">Pseudomonas syringae pv. savastanoi</name>
    <dbReference type="NCBI Taxonomy" id="29438"/>
    <lineage>
        <taxon>Bacteria</taxon>
        <taxon>Pseudomonadati</taxon>
        <taxon>Pseudomonadota</taxon>
        <taxon>Gammaproteobacteria</taxon>
        <taxon>Pseudomonadales</taxon>
        <taxon>Pseudomonadaceae</taxon>
        <taxon>Pseudomonas</taxon>
    </lineage>
</organism>
<dbReference type="InterPro" id="IPR001638">
    <property type="entry name" value="Solute-binding_3/MltF_N"/>
</dbReference>
<dbReference type="Gene3D" id="3.40.190.10">
    <property type="entry name" value="Periplasmic binding protein-like II"/>
    <property type="match status" value="1"/>
</dbReference>
<evidence type="ECO:0000313" key="2">
    <source>
        <dbReference type="EMBL" id="RMV10058.1"/>
    </source>
</evidence>
<gene>
    <name evidence="2" type="ORF">ALP16_05039</name>
</gene>
<protein>
    <submittedName>
        <fullName evidence="2">Amino acid ABC transporter, periplasmic amino acid-binding protein</fullName>
    </submittedName>
</protein>
<proteinExistence type="predicted"/>
<dbReference type="Pfam" id="PF00497">
    <property type="entry name" value="SBP_bac_3"/>
    <property type="match status" value="1"/>
</dbReference>
<feature type="domain" description="Solute-binding protein family 3/N-terminal" evidence="1">
    <location>
        <begin position="1"/>
        <end position="34"/>
    </location>
</feature>
<sequence length="38" mass="4415">MRKGDDALRERLNAALKEIIADGTYKKINDKYFPFSIL</sequence>
<evidence type="ECO:0000313" key="3">
    <source>
        <dbReference type="Proteomes" id="UP000272703"/>
    </source>
</evidence>
<reference evidence="2 3" key="1">
    <citation type="submission" date="2018-08" db="EMBL/GenBank/DDBJ databases">
        <title>Recombination of ecologically and evolutionarily significant loci maintains genetic cohesion in the Pseudomonas syringae species complex.</title>
        <authorList>
            <person name="Dillon M."/>
            <person name="Thakur S."/>
            <person name="Almeida R.N.D."/>
            <person name="Weir B.S."/>
            <person name="Guttman D.S."/>
        </authorList>
    </citation>
    <scope>NUCLEOTIDE SEQUENCE [LARGE SCALE GENOMIC DNA]</scope>
    <source>
        <strain evidence="2 3">ICMP 11897</strain>
    </source>
</reference>